<sequence length="376" mass="40805">MKMIKRSVLPLALLTSVGLGVGACSSDDDNTSGNPGGKIEFSISGEALAYTGYNFPGGDPVFVDGWALQFERVLTTVDHITLSRTPFKNPNDQFQTDEVRAQLDGPWAVDLHRQGTLEGKSGNGETAVLIGELANENRNGGASFNTTEPYAFGFDVVPATANAKKLNLDDAASQTDYQEMIQNGYTTLFVGTATFRGTDCKSSRANYDFEQLPKVVNFRFGFKTPARYINCQNPEQTGGALGTEEHQRGVQVLQNKTVTAQLTLHTDHIFWDSTLHDSPLHFDHIAARYVGQASPGDVPTASLADFENRAINPVVDGKGNPVPWRSCVGDNEYKLPSGNVTFEDNIGLQSLADFLSYNERNMGHLNADGLCAVKAN</sequence>
<keyword evidence="3" id="KW-1185">Reference proteome</keyword>
<feature type="chain" id="PRO_5047353543" description="Lipoprotein" evidence="1">
    <location>
        <begin position="24"/>
        <end position="376"/>
    </location>
</feature>
<dbReference type="RefSeq" id="WP_394848129.1">
    <property type="nucleotide sequence ID" value="NZ_CP089982.1"/>
</dbReference>
<gene>
    <name evidence="2" type="ORF">LZC95_11770</name>
</gene>
<name>A0ABZ2KJL1_9BACT</name>
<dbReference type="Proteomes" id="UP001379533">
    <property type="component" value="Chromosome"/>
</dbReference>
<evidence type="ECO:0000313" key="3">
    <source>
        <dbReference type="Proteomes" id="UP001379533"/>
    </source>
</evidence>
<feature type="signal peptide" evidence="1">
    <location>
        <begin position="1"/>
        <end position="23"/>
    </location>
</feature>
<dbReference type="PROSITE" id="PS51257">
    <property type="entry name" value="PROKAR_LIPOPROTEIN"/>
    <property type="match status" value="1"/>
</dbReference>
<keyword evidence="1" id="KW-0732">Signal</keyword>
<evidence type="ECO:0000313" key="2">
    <source>
        <dbReference type="EMBL" id="WXA97508.1"/>
    </source>
</evidence>
<protein>
    <recommendedName>
        <fullName evidence="4">Lipoprotein</fullName>
    </recommendedName>
</protein>
<evidence type="ECO:0000256" key="1">
    <source>
        <dbReference type="SAM" id="SignalP"/>
    </source>
</evidence>
<proteinExistence type="predicted"/>
<dbReference type="EMBL" id="CP089982">
    <property type="protein sequence ID" value="WXA97508.1"/>
    <property type="molecule type" value="Genomic_DNA"/>
</dbReference>
<accession>A0ABZ2KJL1</accession>
<reference evidence="2 3" key="1">
    <citation type="submission" date="2021-12" db="EMBL/GenBank/DDBJ databases">
        <title>Discovery of the Pendulisporaceae a myxobacterial family with distinct sporulation behavior and unique specialized metabolism.</title>
        <authorList>
            <person name="Garcia R."/>
            <person name="Popoff A."/>
            <person name="Bader C.D."/>
            <person name="Loehr J."/>
            <person name="Walesch S."/>
            <person name="Walt C."/>
            <person name="Boldt J."/>
            <person name="Bunk B."/>
            <person name="Haeckl F.J.F.P.J."/>
            <person name="Gunesch A.P."/>
            <person name="Birkelbach J."/>
            <person name="Nuebel U."/>
            <person name="Pietschmann T."/>
            <person name="Bach T."/>
            <person name="Mueller R."/>
        </authorList>
    </citation>
    <scope>NUCLEOTIDE SEQUENCE [LARGE SCALE GENOMIC DNA]</scope>
    <source>
        <strain evidence="2 3">MSr12523</strain>
    </source>
</reference>
<organism evidence="2 3">
    <name type="scientific">Pendulispora brunnea</name>
    <dbReference type="NCBI Taxonomy" id="2905690"/>
    <lineage>
        <taxon>Bacteria</taxon>
        <taxon>Pseudomonadati</taxon>
        <taxon>Myxococcota</taxon>
        <taxon>Myxococcia</taxon>
        <taxon>Myxococcales</taxon>
        <taxon>Sorangiineae</taxon>
        <taxon>Pendulisporaceae</taxon>
        <taxon>Pendulispora</taxon>
    </lineage>
</organism>
<evidence type="ECO:0008006" key="4">
    <source>
        <dbReference type="Google" id="ProtNLM"/>
    </source>
</evidence>